<name>A0A7X4W4P9_9GAMM</name>
<protein>
    <submittedName>
        <fullName evidence="3">DUF3592 domain-containing protein</fullName>
    </submittedName>
</protein>
<dbReference type="InterPro" id="IPR021994">
    <property type="entry name" value="DUF3592"/>
</dbReference>
<keyword evidence="1" id="KW-0472">Membrane</keyword>
<feature type="transmembrane region" description="Helical" evidence="1">
    <location>
        <begin position="134"/>
        <end position="152"/>
    </location>
</feature>
<dbReference type="RefSeq" id="WP_205743506.1">
    <property type="nucleotide sequence ID" value="NZ_WUTT01000001.1"/>
</dbReference>
<dbReference type="AlphaFoldDB" id="A0A7X4W4P9"/>
<keyword evidence="1" id="KW-0812">Transmembrane</keyword>
<organism evidence="3 4">
    <name type="scientific">Halomonas alimentaria</name>
    <dbReference type="NCBI Taxonomy" id="147248"/>
    <lineage>
        <taxon>Bacteria</taxon>
        <taxon>Pseudomonadati</taxon>
        <taxon>Pseudomonadota</taxon>
        <taxon>Gammaproteobacteria</taxon>
        <taxon>Oceanospirillales</taxon>
        <taxon>Halomonadaceae</taxon>
        <taxon>Halomonas</taxon>
    </lineage>
</organism>
<feature type="transmembrane region" description="Helical" evidence="1">
    <location>
        <begin position="6"/>
        <end position="24"/>
    </location>
</feature>
<reference evidence="3 4" key="1">
    <citation type="submission" date="2019-12" db="EMBL/GenBank/DDBJ databases">
        <title>Draft genome sequencing of Halomonas alimentaria DSM 15356.</title>
        <authorList>
            <person name="Pandiyan K."/>
            <person name="Kushwaha P."/>
            <person name="Gowdham M."/>
            <person name="Chakdar H."/>
            <person name="Singh A."/>
            <person name="Kumar M."/>
            <person name="Saxena A.K."/>
        </authorList>
    </citation>
    <scope>NUCLEOTIDE SEQUENCE [LARGE SCALE GENOMIC DNA]</scope>
    <source>
        <strain evidence="3 4">DSM 15356</strain>
    </source>
</reference>
<evidence type="ECO:0000313" key="4">
    <source>
        <dbReference type="Proteomes" id="UP000487929"/>
    </source>
</evidence>
<keyword evidence="1" id="KW-1133">Transmembrane helix</keyword>
<proteinExistence type="predicted"/>
<accession>A0A7X4W4P9</accession>
<gene>
    <name evidence="3" type="ORF">GRB96_07620</name>
</gene>
<dbReference type="Proteomes" id="UP000487929">
    <property type="component" value="Unassembled WGS sequence"/>
</dbReference>
<evidence type="ECO:0000256" key="1">
    <source>
        <dbReference type="SAM" id="Phobius"/>
    </source>
</evidence>
<feature type="domain" description="DUF3592" evidence="2">
    <location>
        <begin position="43"/>
        <end position="122"/>
    </location>
</feature>
<dbReference type="Pfam" id="PF12158">
    <property type="entry name" value="DUF3592"/>
    <property type="match status" value="1"/>
</dbReference>
<keyword evidence="4" id="KW-1185">Reference proteome</keyword>
<dbReference type="EMBL" id="WUTT01000001">
    <property type="protein sequence ID" value="NAW34284.1"/>
    <property type="molecule type" value="Genomic_DNA"/>
</dbReference>
<evidence type="ECO:0000259" key="2">
    <source>
        <dbReference type="Pfam" id="PF12158"/>
    </source>
</evidence>
<sequence length="154" mass="17477">MSQVPLLIAIAALAGAAFSGYGVWRRRAVSAWPRAMAEVVATEVIERRQHSQRREHFEQQARYLPRVKVRFEVAGGPVVTDNRRFDAPPSFPEREAAEAWLRDYPTGKTLEVRYDPHDPKLAQFGPSRIPTRRIGLTLFLLAMVGFALFIYLQG</sequence>
<evidence type="ECO:0000313" key="3">
    <source>
        <dbReference type="EMBL" id="NAW34284.1"/>
    </source>
</evidence>
<comment type="caution">
    <text evidence="3">The sequence shown here is derived from an EMBL/GenBank/DDBJ whole genome shotgun (WGS) entry which is preliminary data.</text>
</comment>